<dbReference type="SUPFAM" id="SSF53335">
    <property type="entry name" value="S-adenosyl-L-methionine-dependent methyltransferases"/>
    <property type="match status" value="1"/>
</dbReference>
<dbReference type="Pfam" id="PF08100">
    <property type="entry name" value="Dimerisation"/>
    <property type="match status" value="1"/>
</dbReference>
<keyword evidence="2" id="KW-0808">Transferase</keyword>
<evidence type="ECO:0000256" key="2">
    <source>
        <dbReference type="ARBA" id="ARBA00022679"/>
    </source>
</evidence>
<dbReference type="PANTHER" id="PTHR11746">
    <property type="entry name" value="O-METHYLTRANSFERASE"/>
    <property type="match status" value="1"/>
</dbReference>
<dbReference type="GO" id="GO:0008171">
    <property type="term" value="F:O-methyltransferase activity"/>
    <property type="evidence" value="ECO:0007669"/>
    <property type="project" value="InterPro"/>
</dbReference>
<dbReference type="FunFam" id="3.40.50.150:FF:000206">
    <property type="entry name" value="O-methyltransferase ZRP4"/>
    <property type="match status" value="1"/>
</dbReference>
<dbReference type="InterPro" id="IPR012967">
    <property type="entry name" value="COMT_dimerisation"/>
</dbReference>
<keyword evidence="3" id="KW-0949">S-adenosyl-L-methionine</keyword>
<dbReference type="Proteomes" id="UP001341281">
    <property type="component" value="Chromosome 08"/>
</dbReference>
<evidence type="ECO:0000259" key="4">
    <source>
        <dbReference type="Pfam" id="PF00891"/>
    </source>
</evidence>
<evidence type="ECO:0000256" key="1">
    <source>
        <dbReference type="ARBA" id="ARBA00022603"/>
    </source>
</evidence>
<evidence type="ECO:0000256" key="3">
    <source>
        <dbReference type="ARBA" id="ARBA00022691"/>
    </source>
</evidence>
<name>A0AAQ3UE16_PASNO</name>
<dbReference type="AlphaFoldDB" id="A0AAQ3UE16"/>
<dbReference type="Gene3D" id="3.40.50.150">
    <property type="entry name" value="Vaccinia Virus protein VP39"/>
    <property type="match status" value="1"/>
</dbReference>
<organism evidence="6 7">
    <name type="scientific">Paspalum notatum var. saurae</name>
    <dbReference type="NCBI Taxonomy" id="547442"/>
    <lineage>
        <taxon>Eukaryota</taxon>
        <taxon>Viridiplantae</taxon>
        <taxon>Streptophyta</taxon>
        <taxon>Embryophyta</taxon>
        <taxon>Tracheophyta</taxon>
        <taxon>Spermatophyta</taxon>
        <taxon>Magnoliopsida</taxon>
        <taxon>Liliopsida</taxon>
        <taxon>Poales</taxon>
        <taxon>Poaceae</taxon>
        <taxon>PACMAD clade</taxon>
        <taxon>Panicoideae</taxon>
        <taxon>Andropogonodae</taxon>
        <taxon>Paspaleae</taxon>
        <taxon>Paspalinae</taxon>
        <taxon>Paspalum</taxon>
    </lineage>
</organism>
<dbReference type="InterPro" id="IPR036388">
    <property type="entry name" value="WH-like_DNA-bd_sf"/>
</dbReference>
<dbReference type="Gene3D" id="1.10.10.10">
    <property type="entry name" value="Winged helix-like DNA-binding domain superfamily/Winged helix DNA-binding domain"/>
    <property type="match status" value="1"/>
</dbReference>
<protein>
    <submittedName>
        <fullName evidence="6">Uncharacterized protein</fullName>
    </submittedName>
</protein>
<dbReference type="GO" id="GO:0032259">
    <property type="term" value="P:methylation"/>
    <property type="evidence" value="ECO:0007669"/>
    <property type="project" value="UniProtKB-KW"/>
</dbReference>
<dbReference type="PIRSF" id="PIRSF005739">
    <property type="entry name" value="O-mtase"/>
    <property type="match status" value="1"/>
</dbReference>
<dbReference type="SUPFAM" id="SSF46785">
    <property type="entry name" value="Winged helix' DNA-binding domain"/>
    <property type="match status" value="1"/>
</dbReference>
<reference evidence="6 7" key="1">
    <citation type="submission" date="2024-02" db="EMBL/GenBank/DDBJ databases">
        <title>High-quality chromosome-scale genome assembly of Pensacola bahiagrass (Paspalum notatum Flugge var. saurae).</title>
        <authorList>
            <person name="Vega J.M."/>
            <person name="Podio M."/>
            <person name="Orjuela J."/>
            <person name="Siena L.A."/>
            <person name="Pessino S.C."/>
            <person name="Combes M.C."/>
            <person name="Mariac C."/>
            <person name="Albertini E."/>
            <person name="Pupilli F."/>
            <person name="Ortiz J.P.A."/>
            <person name="Leblanc O."/>
        </authorList>
    </citation>
    <scope>NUCLEOTIDE SEQUENCE [LARGE SCALE GENOMIC DNA]</scope>
    <source>
        <strain evidence="6">R1</strain>
        <tissue evidence="6">Leaf</tissue>
    </source>
</reference>
<dbReference type="InterPro" id="IPR029063">
    <property type="entry name" value="SAM-dependent_MTases_sf"/>
</dbReference>
<accession>A0AAQ3UE16</accession>
<dbReference type="Pfam" id="PF00891">
    <property type="entry name" value="Methyltransf_2"/>
    <property type="match status" value="1"/>
</dbReference>
<evidence type="ECO:0000313" key="6">
    <source>
        <dbReference type="EMBL" id="WVZ90405.1"/>
    </source>
</evidence>
<keyword evidence="1" id="KW-0489">Methyltransferase</keyword>
<dbReference type="PROSITE" id="PS51683">
    <property type="entry name" value="SAM_OMT_II"/>
    <property type="match status" value="1"/>
</dbReference>
<feature type="domain" description="O-methyltransferase C-terminal" evidence="4">
    <location>
        <begin position="136"/>
        <end position="344"/>
    </location>
</feature>
<sequence>MSSAQEEVSTQNLHRGYVEIWHHSLLHIKSTGLLCAIGLGIPTAIQRCGGAATISDIITETGVDPAKLSYLRRLMRMLTISGIFATDQHDGSEPIYKLTSASRILVNDRDSTSYDLSSLPSILARPSTAISTFFCLETWFRDASATTLFETAHGVPGWSLTKNDASYNKDMNDSFAADSSIFMDVMLKEVGGTDIFGGLRSLVDVGGGHGGAAKAIARAFPDIKCSVLDLEQVISQAPSDGTVQFISGDMFESIPPADAVFLKLVLDSLGDDDCVKILRRCKTAIPTRDAGGKVIIVNFVLGHGEQDKIVLETQVLFDVSVIRYGGAEREEHEWKKIFLEAGFNDYKITPILGFLSIIEVFP</sequence>
<dbReference type="InterPro" id="IPR001077">
    <property type="entry name" value="COMT_C"/>
</dbReference>
<evidence type="ECO:0000313" key="7">
    <source>
        <dbReference type="Proteomes" id="UP001341281"/>
    </source>
</evidence>
<dbReference type="InterPro" id="IPR016461">
    <property type="entry name" value="COMT-like"/>
</dbReference>
<dbReference type="EMBL" id="CP144752">
    <property type="protein sequence ID" value="WVZ90405.1"/>
    <property type="molecule type" value="Genomic_DNA"/>
</dbReference>
<gene>
    <name evidence="6" type="ORF">U9M48_036711</name>
</gene>
<proteinExistence type="predicted"/>
<feature type="domain" description="O-methyltransferase dimerisation" evidence="5">
    <location>
        <begin position="21"/>
        <end position="107"/>
    </location>
</feature>
<evidence type="ECO:0000259" key="5">
    <source>
        <dbReference type="Pfam" id="PF08100"/>
    </source>
</evidence>
<keyword evidence="7" id="KW-1185">Reference proteome</keyword>
<dbReference type="GO" id="GO:0046983">
    <property type="term" value="F:protein dimerization activity"/>
    <property type="evidence" value="ECO:0007669"/>
    <property type="project" value="InterPro"/>
</dbReference>
<dbReference type="InterPro" id="IPR036390">
    <property type="entry name" value="WH_DNA-bd_sf"/>
</dbReference>